<dbReference type="InterPro" id="IPR047109">
    <property type="entry name" value="CAD-like"/>
</dbReference>
<dbReference type="PANTHER" id="PTHR42683">
    <property type="entry name" value="ALDEHYDE REDUCTASE"/>
    <property type="match status" value="1"/>
</dbReference>
<evidence type="ECO:0000256" key="3">
    <source>
        <dbReference type="ARBA" id="ARBA00022833"/>
    </source>
</evidence>
<dbReference type="PROSITE" id="PS00059">
    <property type="entry name" value="ADH_ZINC"/>
    <property type="match status" value="1"/>
</dbReference>
<dbReference type="STRING" id="1884261.A0A5C3Q7N7"/>
<reference evidence="7 8" key="1">
    <citation type="journal article" date="2019" name="Nat. Ecol. Evol.">
        <title>Megaphylogeny resolves global patterns of mushroom evolution.</title>
        <authorList>
            <person name="Varga T."/>
            <person name="Krizsan K."/>
            <person name="Foldi C."/>
            <person name="Dima B."/>
            <person name="Sanchez-Garcia M."/>
            <person name="Sanchez-Ramirez S."/>
            <person name="Szollosi G.J."/>
            <person name="Szarkandi J.G."/>
            <person name="Papp V."/>
            <person name="Albert L."/>
            <person name="Andreopoulos W."/>
            <person name="Angelini C."/>
            <person name="Antonin V."/>
            <person name="Barry K.W."/>
            <person name="Bougher N.L."/>
            <person name="Buchanan P."/>
            <person name="Buyck B."/>
            <person name="Bense V."/>
            <person name="Catcheside P."/>
            <person name="Chovatia M."/>
            <person name="Cooper J."/>
            <person name="Damon W."/>
            <person name="Desjardin D."/>
            <person name="Finy P."/>
            <person name="Geml J."/>
            <person name="Haridas S."/>
            <person name="Hughes K."/>
            <person name="Justo A."/>
            <person name="Karasinski D."/>
            <person name="Kautmanova I."/>
            <person name="Kiss B."/>
            <person name="Kocsube S."/>
            <person name="Kotiranta H."/>
            <person name="LaButti K.M."/>
            <person name="Lechner B.E."/>
            <person name="Liimatainen K."/>
            <person name="Lipzen A."/>
            <person name="Lukacs Z."/>
            <person name="Mihaltcheva S."/>
            <person name="Morgado L.N."/>
            <person name="Niskanen T."/>
            <person name="Noordeloos M.E."/>
            <person name="Ohm R.A."/>
            <person name="Ortiz-Santana B."/>
            <person name="Ovrebo C."/>
            <person name="Racz N."/>
            <person name="Riley R."/>
            <person name="Savchenko A."/>
            <person name="Shiryaev A."/>
            <person name="Soop K."/>
            <person name="Spirin V."/>
            <person name="Szebenyi C."/>
            <person name="Tomsovsky M."/>
            <person name="Tulloss R.E."/>
            <person name="Uehling J."/>
            <person name="Grigoriev I.V."/>
            <person name="Vagvolgyi C."/>
            <person name="Papp T."/>
            <person name="Martin F.M."/>
            <person name="Miettinen O."/>
            <person name="Hibbett D.S."/>
            <person name="Nagy L.G."/>
        </authorList>
    </citation>
    <scope>NUCLEOTIDE SEQUENCE [LARGE SCALE GENOMIC DNA]</scope>
    <source>
        <strain evidence="7 8">CBS 309.79</strain>
    </source>
</reference>
<dbReference type="Pfam" id="PF00107">
    <property type="entry name" value="ADH_zinc_N"/>
    <property type="match status" value="1"/>
</dbReference>
<evidence type="ECO:0000256" key="2">
    <source>
        <dbReference type="ARBA" id="ARBA00022723"/>
    </source>
</evidence>
<name>A0A5C3Q7N7_9AGAR</name>
<dbReference type="CDD" id="cd05283">
    <property type="entry name" value="CAD1"/>
    <property type="match status" value="1"/>
</dbReference>
<dbReference type="FunFam" id="3.40.50.720:FF:000022">
    <property type="entry name" value="Cinnamyl alcohol dehydrogenase"/>
    <property type="match status" value="1"/>
</dbReference>
<evidence type="ECO:0000256" key="1">
    <source>
        <dbReference type="ARBA" id="ARBA00001947"/>
    </source>
</evidence>
<evidence type="ECO:0000256" key="4">
    <source>
        <dbReference type="ARBA" id="ARBA00023002"/>
    </source>
</evidence>
<dbReference type="InterPro" id="IPR013149">
    <property type="entry name" value="ADH-like_C"/>
</dbReference>
<dbReference type="SUPFAM" id="SSF51735">
    <property type="entry name" value="NAD(P)-binding Rossmann-fold domains"/>
    <property type="match status" value="1"/>
</dbReference>
<proteinExistence type="inferred from homology"/>
<dbReference type="InterPro" id="IPR020843">
    <property type="entry name" value="ER"/>
</dbReference>
<dbReference type="SMART" id="SM00829">
    <property type="entry name" value="PKS_ER"/>
    <property type="match status" value="1"/>
</dbReference>
<keyword evidence="4" id="KW-0560">Oxidoreductase</keyword>
<dbReference type="EMBL" id="ML178843">
    <property type="protein sequence ID" value="TFK98002.1"/>
    <property type="molecule type" value="Genomic_DNA"/>
</dbReference>
<sequence length="360" mass="38774">MTSTNSEQTKWRGYAIHDNKKWDEFKVIDFQPKQPGDYDIDVKIAYCGVCGSDVHTLTGGWGDAILPLIVGHEIAGTVVKVGPKVQSIKVGDRVGVGAQVCSCLECENCKSDNENYCPQMLDTYNGKYPNGDIAHGGYSTAIRAHERFVFPIPDGLDLEQVAPLFCAGVTTFSPLKRHGAGPGKTVGIAGVGGLGHYAIQFAKALGADKVVVFSHSANKKEDALSLGADEFVMTTDEKALEAQTGKIDLFLNTADVANKSHGGIPLPTLLKTLRLHGRLIIVGIPDDKFEFGTMELMGNGGMIGATHIGSKKEVLEMLDLVQKKGIKGIIQSYPMKDVAKAVKSVKENTARYRIVLKVDI</sequence>
<dbReference type="Proteomes" id="UP000305067">
    <property type="component" value="Unassembled WGS sequence"/>
</dbReference>
<dbReference type="Gene3D" id="3.90.180.10">
    <property type="entry name" value="Medium-chain alcohol dehydrogenases, catalytic domain"/>
    <property type="match status" value="1"/>
</dbReference>
<dbReference type="SUPFAM" id="SSF50129">
    <property type="entry name" value="GroES-like"/>
    <property type="match status" value="1"/>
</dbReference>
<evidence type="ECO:0000256" key="5">
    <source>
        <dbReference type="RuleBase" id="RU361277"/>
    </source>
</evidence>
<keyword evidence="2 5" id="KW-0479">Metal-binding</keyword>
<gene>
    <name evidence="7" type="ORF">BDV98DRAFT_534815</name>
</gene>
<dbReference type="InterPro" id="IPR013154">
    <property type="entry name" value="ADH-like_N"/>
</dbReference>
<dbReference type="Gene3D" id="3.40.50.720">
    <property type="entry name" value="NAD(P)-binding Rossmann-like Domain"/>
    <property type="match status" value="1"/>
</dbReference>
<dbReference type="AlphaFoldDB" id="A0A5C3Q7N7"/>
<keyword evidence="3 5" id="KW-0862">Zinc</keyword>
<organism evidence="7 8">
    <name type="scientific">Pterulicium gracile</name>
    <dbReference type="NCBI Taxonomy" id="1884261"/>
    <lineage>
        <taxon>Eukaryota</taxon>
        <taxon>Fungi</taxon>
        <taxon>Dikarya</taxon>
        <taxon>Basidiomycota</taxon>
        <taxon>Agaricomycotina</taxon>
        <taxon>Agaricomycetes</taxon>
        <taxon>Agaricomycetidae</taxon>
        <taxon>Agaricales</taxon>
        <taxon>Pleurotineae</taxon>
        <taxon>Pterulaceae</taxon>
        <taxon>Pterulicium</taxon>
    </lineage>
</organism>
<evidence type="ECO:0000259" key="6">
    <source>
        <dbReference type="SMART" id="SM00829"/>
    </source>
</evidence>
<protein>
    <submittedName>
        <fullName evidence="7">GroES-like protein</fullName>
    </submittedName>
</protein>
<dbReference type="InterPro" id="IPR011032">
    <property type="entry name" value="GroES-like_sf"/>
</dbReference>
<comment type="similarity">
    <text evidence="5">Belongs to the zinc-containing alcohol dehydrogenase family.</text>
</comment>
<evidence type="ECO:0000313" key="8">
    <source>
        <dbReference type="Proteomes" id="UP000305067"/>
    </source>
</evidence>
<dbReference type="Pfam" id="PF08240">
    <property type="entry name" value="ADH_N"/>
    <property type="match status" value="1"/>
</dbReference>
<accession>A0A5C3Q7N7</accession>
<dbReference type="InterPro" id="IPR002328">
    <property type="entry name" value="ADH_Zn_CS"/>
</dbReference>
<dbReference type="OrthoDB" id="1879366at2759"/>
<dbReference type="InterPro" id="IPR036291">
    <property type="entry name" value="NAD(P)-bd_dom_sf"/>
</dbReference>
<dbReference type="GO" id="GO:0008270">
    <property type="term" value="F:zinc ion binding"/>
    <property type="evidence" value="ECO:0007669"/>
    <property type="project" value="InterPro"/>
</dbReference>
<evidence type="ECO:0000313" key="7">
    <source>
        <dbReference type="EMBL" id="TFK98002.1"/>
    </source>
</evidence>
<comment type="cofactor">
    <cofactor evidence="1 5">
        <name>Zn(2+)</name>
        <dbReference type="ChEBI" id="CHEBI:29105"/>
    </cofactor>
</comment>
<dbReference type="GO" id="GO:0016616">
    <property type="term" value="F:oxidoreductase activity, acting on the CH-OH group of donors, NAD or NADP as acceptor"/>
    <property type="evidence" value="ECO:0007669"/>
    <property type="project" value="InterPro"/>
</dbReference>
<feature type="domain" description="Enoyl reductase (ER)" evidence="6">
    <location>
        <begin position="15"/>
        <end position="356"/>
    </location>
</feature>
<keyword evidence="8" id="KW-1185">Reference proteome</keyword>